<gene>
    <name evidence="10" type="primary">fabH</name>
    <name evidence="13" type="ORF">GCM10022289_32420</name>
</gene>
<comment type="domain">
    <text evidence="10">The last Arg residue of the ACP-binding site is essential for the weak association between ACP/AcpP and FabH.</text>
</comment>
<protein>
    <recommendedName>
        <fullName evidence="10">Beta-ketoacyl-[acyl-carrier-protein] synthase III</fullName>
        <shortName evidence="10">Beta-ketoacyl-ACP synthase III</shortName>
        <shortName evidence="10">KAS III</shortName>
        <ecNumber evidence="10">2.3.1.180</ecNumber>
    </recommendedName>
    <alternativeName>
        <fullName evidence="10">3-oxoacyl-[acyl-carrier-protein] synthase 3</fullName>
    </alternativeName>
    <alternativeName>
        <fullName evidence="10">3-oxoacyl-[acyl-carrier-protein] synthase III</fullName>
    </alternativeName>
</protein>
<keyword evidence="7 10" id="KW-0275">Fatty acid biosynthesis</keyword>
<evidence type="ECO:0000256" key="7">
    <source>
        <dbReference type="ARBA" id="ARBA00023160"/>
    </source>
</evidence>
<keyword evidence="3 10" id="KW-0444">Lipid biosynthesis</keyword>
<evidence type="ECO:0000256" key="5">
    <source>
        <dbReference type="ARBA" id="ARBA00022832"/>
    </source>
</evidence>
<evidence type="ECO:0000256" key="4">
    <source>
        <dbReference type="ARBA" id="ARBA00022679"/>
    </source>
</evidence>
<keyword evidence="8 10" id="KW-0511">Multifunctional enzyme</keyword>
<comment type="similarity">
    <text evidence="1 10">Belongs to the thiolase-like superfamily. FabH family.</text>
</comment>
<evidence type="ECO:0000256" key="8">
    <source>
        <dbReference type="ARBA" id="ARBA00023268"/>
    </source>
</evidence>
<dbReference type="InterPro" id="IPR013751">
    <property type="entry name" value="ACP_syn_III_N"/>
</dbReference>
<keyword evidence="4 10" id="KW-0808">Transferase</keyword>
<keyword evidence="2 10" id="KW-0963">Cytoplasm</keyword>
<dbReference type="InterPro" id="IPR004655">
    <property type="entry name" value="FabH"/>
</dbReference>
<comment type="subcellular location">
    <subcellularLocation>
        <location evidence="10">Cytoplasm</location>
    </subcellularLocation>
</comment>
<dbReference type="InterPro" id="IPR016039">
    <property type="entry name" value="Thiolase-like"/>
</dbReference>
<keyword evidence="14" id="KW-1185">Reference proteome</keyword>
<keyword evidence="6 10" id="KW-0443">Lipid metabolism</keyword>
<comment type="pathway">
    <text evidence="10">Lipid metabolism; fatty acid biosynthesis.</text>
</comment>
<feature type="active site" evidence="10">
    <location>
        <position position="256"/>
    </location>
</feature>
<dbReference type="Gene3D" id="3.40.47.10">
    <property type="match status" value="1"/>
</dbReference>
<feature type="region of interest" description="ACP-binding" evidence="10">
    <location>
        <begin position="257"/>
        <end position="261"/>
    </location>
</feature>
<proteinExistence type="inferred from homology"/>
<dbReference type="CDD" id="cd00830">
    <property type="entry name" value="KAS_III"/>
    <property type="match status" value="1"/>
</dbReference>
<feature type="domain" description="Beta-ketoacyl-[acyl-carrier-protein] synthase III C-terminal" evidence="11">
    <location>
        <begin position="240"/>
        <end position="327"/>
    </location>
</feature>
<comment type="function">
    <text evidence="10">Catalyzes the condensation reaction of fatty acid synthesis by the addition to an acyl acceptor of two carbons from malonyl-ACP. Catalyzes the first condensation reaction which initiates fatty acid synthesis and may therefore play a role in governing the total rate of fatty acid production. Possesses both acetoacetyl-ACP synthase and acetyl transacylase activities. Its substrate specificity determines the biosynthesis of branched-chain and/or straight-chain of fatty acids.</text>
</comment>
<accession>A0ABP8BJG4</accession>
<dbReference type="EC" id="2.3.1.180" evidence="10"/>
<evidence type="ECO:0000259" key="11">
    <source>
        <dbReference type="Pfam" id="PF08541"/>
    </source>
</evidence>
<comment type="subunit">
    <text evidence="10">Homodimer.</text>
</comment>
<name>A0ABP8BJG4_9SPHI</name>
<evidence type="ECO:0000256" key="2">
    <source>
        <dbReference type="ARBA" id="ARBA00022490"/>
    </source>
</evidence>
<keyword evidence="5 10" id="KW-0276">Fatty acid metabolism</keyword>
<dbReference type="NCBIfam" id="NF006829">
    <property type="entry name" value="PRK09352.1"/>
    <property type="match status" value="1"/>
</dbReference>
<dbReference type="NCBIfam" id="TIGR00747">
    <property type="entry name" value="fabH"/>
    <property type="match status" value="1"/>
</dbReference>
<evidence type="ECO:0000256" key="3">
    <source>
        <dbReference type="ARBA" id="ARBA00022516"/>
    </source>
</evidence>
<evidence type="ECO:0000256" key="1">
    <source>
        <dbReference type="ARBA" id="ARBA00008642"/>
    </source>
</evidence>
<feature type="active site" evidence="10">
    <location>
        <position position="116"/>
    </location>
</feature>
<dbReference type="Pfam" id="PF08545">
    <property type="entry name" value="ACP_syn_III"/>
    <property type="match status" value="1"/>
</dbReference>
<dbReference type="EMBL" id="BAABBY010000008">
    <property type="protein sequence ID" value="GAA4208486.1"/>
    <property type="molecule type" value="Genomic_DNA"/>
</dbReference>
<dbReference type="Pfam" id="PF08541">
    <property type="entry name" value="ACP_syn_III_C"/>
    <property type="match status" value="1"/>
</dbReference>
<comment type="caution">
    <text evidence="13">The sequence shown here is derived from an EMBL/GenBank/DDBJ whole genome shotgun (WGS) entry which is preliminary data.</text>
</comment>
<dbReference type="InterPro" id="IPR013747">
    <property type="entry name" value="ACP_syn_III_C"/>
</dbReference>
<evidence type="ECO:0000313" key="14">
    <source>
        <dbReference type="Proteomes" id="UP001501772"/>
    </source>
</evidence>
<dbReference type="PANTHER" id="PTHR34069:SF2">
    <property type="entry name" value="BETA-KETOACYL-[ACYL-CARRIER-PROTEIN] SYNTHASE III"/>
    <property type="match status" value="1"/>
</dbReference>
<keyword evidence="9 10" id="KW-0012">Acyltransferase</keyword>
<organism evidence="13 14">
    <name type="scientific">Pedobacter jeongneungensis</name>
    <dbReference type="NCBI Taxonomy" id="947309"/>
    <lineage>
        <taxon>Bacteria</taxon>
        <taxon>Pseudomonadati</taxon>
        <taxon>Bacteroidota</taxon>
        <taxon>Sphingobacteriia</taxon>
        <taxon>Sphingobacteriales</taxon>
        <taxon>Sphingobacteriaceae</taxon>
        <taxon>Pedobacter</taxon>
    </lineage>
</organism>
<comment type="catalytic activity">
    <reaction evidence="10">
        <text>malonyl-[ACP] + acetyl-CoA + H(+) = 3-oxobutanoyl-[ACP] + CO2 + CoA</text>
        <dbReference type="Rhea" id="RHEA:12080"/>
        <dbReference type="Rhea" id="RHEA-COMP:9623"/>
        <dbReference type="Rhea" id="RHEA-COMP:9625"/>
        <dbReference type="ChEBI" id="CHEBI:15378"/>
        <dbReference type="ChEBI" id="CHEBI:16526"/>
        <dbReference type="ChEBI" id="CHEBI:57287"/>
        <dbReference type="ChEBI" id="CHEBI:57288"/>
        <dbReference type="ChEBI" id="CHEBI:78449"/>
        <dbReference type="ChEBI" id="CHEBI:78450"/>
        <dbReference type="EC" id="2.3.1.180"/>
    </reaction>
</comment>
<dbReference type="PANTHER" id="PTHR34069">
    <property type="entry name" value="3-OXOACYL-[ACYL-CARRIER-PROTEIN] SYNTHASE 3"/>
    <property type="match status" value="1"/>
</dbReference>
<evidence type="ECO:0000256" key="6">
    <source>
        <dbReference type="ARBA" id="ARBA00023098"/>
    </source>
</evidence>
<evidence type="ECO:0000256" key="10">
    <source>
        <dbReference type="HAMAP-Rule" id="MF_01815"/>
    </source>
</evidence>
<evidence type="ECO:0000256" key="9">
    <source>
        <dbReference type="ARBA" id="ARBA00023315"/>
    </source>
</evidence>
<dbReference type="RefSeq" id="WP_344852489.1">
    <property type="nucleotide sequence ID" value="NZ_BAABBY010000008.1"/>
</dbReference>
<sequence>MSKIHAAITAVNGYVPDYVLTNAELETIVDTSDEWITSRTGIKERRILKGEGLGTSDMAVHAVNGLLKKRGIDASEIELIIFCTTTPDFTFPATANVLADKIGAKNAWGYDLQAACSGFIFGLSTGASFIESGRHKKVLVVGGDKMSSIINYEDRTTCIIFGDGCGCALLEPNEEGLGIQDSILRTDGAGRDFLGMKAGGSVKPATHETVDAREHFAHQEGPTVFKFAVTNMADVAAEIMERNSLTADDVAWLVPHQANKRIIDATANRMGVTTDKVMINIERYGNTTNGTIPLCLWEWESRLKKGDNIVLAAFGGGFTWGSIYLKWAYDSE</sequence>
<feature type="active site" evidence="10">
    <location>
        <position position="286"/>
    </location>
</feature>
<dbReference type="SUPFAM" id="SSF53901">
    <property type="entry name" value="Thiolase-like"/>
    <property type="match status" value="1"/>
</dbReference>
<evidence type="ECO:0000313" key="13">
    <source>
        <dbReference type="EMBL" id="GAA4208486.1"/>
    </source>
</evidence>
<dbReference type="Proteomes" id="UP001501772">
    <property type="component" value="Unassembled WGS sequence"/>
</dbReference>
<reference evidence="14" key="1">
    <citation type="journal article" date="2019" name="Int. J. Syst. Evol. Microbiol.">
        <title>The Global Catalogue of Microorganisms (GCM) 10K type strain sequencing project: providing services to taxonomists for standard genome sequencing and annotation.</title>
        <authorList>
            <consortium name="The Broad Institute Genomics Platform"/>
            <consortium name="The Broad Institute Genome Sequencing Center for Infectious Disease"/>
            <person name="Wu L."/>
            <person name="Ma J."/>
        </authorList>
    </citation>
    <scope>NUCLEOTIDE SEQUENCE [LARGE SCALE GENOMIC DNA]</scope>
    <source>
        <strain evidence="14">JCM 17626</strain>
    </source>
</reference>
<dbReference type="HAMAP" id="MF_01815">
    <property type="entry name" value="FabH"/>
    <property type="match status" value="1"/>
</dbReference>
<feature type="domain" description="Beta-ketoacyl-[acyl-carrier-protein] synthase III N-terminal" evidence="12">
    <location>
        <begin position="110"/>
        <end position="188"/>
    </location>
</feature>
<evidence type="ECO:0000259" key="12">
    <source>
        <dbReference type="Pfam" id="PF08545"/>
    </source>
</evidence>